<keyword evidence="1" id="KW-0472">Membrane</keyword>
<dbReference type="GO" id="GO:0006355">
    <property type="term" value="P:regulation of DNA-templated transcription"/>
    <property type="evidence" value="ECO:0007669"/>
    <property type="project" value="InterPro"/>
</dbReference>
<dbReference type="AlphaFoldDB" id="A0A316W9J8"/>
<dbReference type="InterPro" id="IPR011990">
    <property type="entry name" value="TPR-like_helical_dom_sf"/>
</dbReference>
<name>A0A316W9J8_9FLAO</name>
<protein>
    <recommendedName>
        <fullName evidence="2">HTH luxR-type domain-containing protein</fullName>
    </recommendedName>
</protein>
<sequence>MNFVSKISIIILMNSIIKIHSQEFNFRFDSLIILQPTKMFIQNIPRQQIIRWNMKMLKTAEKKGYQKGVIWGNINLATQYYNLAKPDLSLRHLNLAKKIADQISTDPETYAKIYSEFAQVYYTLGVFDISKRYNSKAIKYGETIKSSHYKKKFLSYLYNSRAGALIDTGSDSAIYYFHKSASLYENPGSYCGIAGCYTKKNNHLDSAKFYLDKADIILKKSKQVSSYRWAVLYLRYASLYSKYNRNKEVIKFLKKSLSYSSNGKNRQYLLEVYDLLAESYRKTGDIENQKNVLGVYKKFNESYKDAQAKSTQITIESLEKELSEKEDKRTFNRIAYSWAFILSGTVLFVIYRKRRNEKIFFSKEKSISENSNIQSLYKAPSSAIVFENLYNLAKDRDPNFIIQFQNLYPNFFKNILEINSKMQKNELHLLAYVYLNFTTKEIAEILFLSPKTIQNKKHSVRKKLNIKSSDDLYIWLEAFYQ</sequence>
<proteinExistence type="predicted"/>
<dbReference type="CDD" id="cd06170">
    <property type="entry name" value="LuxR_C_like"/>
    <property type="match status" value="1"/>
</dbReference>
<dbReference type="InterPro" id="IPR016032">
    <property type="entry name" value="Sig_transdc_resp-reg_C-effctor"/>
</dbReference>
<feature type="transmembrane region" description="Helical" evidence="1">
    <location>
        <begin position="334"/>
        <end position="351"/>
    </location>
</feature>
<organism evidence="3 4">
    <name type="scientific">Chryseobacterium viscerum</name>
    <dbReference type="NCBI Taxonomy" id="1037377"/>
    <lineage>
        <taxon>Bacteria</taxon>
        <taxon>Pseudomonadati</taxon>
        <taxon>Bacteroidota</taxon>
        <taxon>Flavobacteriia</taxon>
        <taxon>Flavobacteriales</taxon>
        <taxon>Weeksellaceae</taxon>
        <taxon>Chryseobacterium group</taxon>
        <taxon>Chryseobacterium</taxon>
    </lineage>
</organism>
<evidence type="ECO:0000259" key="2">
    <source>
        <dbReference type="PROSITE" id="PS50043"/>
    </source>
</evidence>
<dbReference type="Pfam" id="PF00196">
    <property type="entry name" value="GerE"/>
    <property type="match status" value="1"/>
</dbReference>
<dbReference type="SUPFAM" id="SSF48452">
    <property type="entry name" value="TPR-like"/>
    <property type="match status" value="1"/>
</dbReference>
<dbReference type="PROSITE" id="PS50043">
    <property type="entry name" value="HTH_LUXR_2"/>
    <property type="match status" value="1"/>
</dbReference>
<dbReference type="Proteomes" id="UP000236413">
    <property type="component" value="Unassembled WGS sequence"/>
</dbReference>
<dbReference type="GO" id="GO:0003677">
    <property type="term" value="F:DNA binding"/>
    <property type="evidence" value="ECO:0007669"/>
    <property type="project" value="InterPro"/>
</dbReference>
<dbReference type="Gene3D" id="1.25.40.10">
    <property type="entry name" value="Tetratricopeptide repeat domain"/>
    <property type="match status" value="2"/>
</dbReference>
<evidence type="ECO:0000313" key="4">
    <source>
        <dbReference type="Proteomes" id="UP000236413"/>
    </source>
</evidence>
<keyword evidence="1" id="KW-1133">Transmembrane helix</keyword>
<evidence type="ECO:0000313" key="3">
    <source>
        <dbReference type="EMBL" id="PWN57992.1"/>
    </source>
</evidence>
<reference evidence="3 4" key="1">
    <citation type="submission" date="2018-04" db="EMBL/GenBank/DDBJ databases">
        <title>Chryseobacterium oncorhynchi 701B-08T from rainbow trout, and Chryseobacterium viscerum 687B-08T from diseased fish.</title>
        <authorList>
            <person name="Jeong J.-J."/>
            <person name="Lee Y.J."/>
            <person name="Pathiraja D."/>
            <person name="Park B."/>
            <person name="Choi I.-G."/>
            <person name="Kim K.D."/>
        </authorList>
    </citation>
    <scope>NUCLEOTIDE SEQUENCE [LARGE SCALE GENOMIC DNA]</scope>
    <source>
        <strain evidence="3 4">687B-08</strain>
    </source>
</reference>
<comment type="caution">
    <text evidence="3">The sequence shown here is derived from an EMBL/GenBank/DDBJ whole genome shotgun (WGS) entry which is preliminary data.</text>
</comment>
<evidence type="ECO:0000256" key="1">
    <source>
        <dbReference type="SAM" id="Phobius"/>
    </source>
</evidence>
<gene>
    <name evidence="3" type="ORF">C1634_024950</name>
</gene>
<dbReference type="SUPFAM" id="SSF46894">
    <property type="entry name" value="C-terminal effector domain of the bipartite response regulators"/>
    <property type="match status" value="1"/>
</dbReference>
<accession>A0A316W9J8</accession>
<dbReference type="InterPro" id="IPR036388">
    <property type="entry name" value="WH-like_DNA-bd_sf"/>
</dbReference>
<dbReference type="EMBL" id="PPEG02000015">
    <property type="protein sequence ID" value="PWN57992.1"/>
    <property type="molecule type" value="Genomic_DNA"/>
</dbReference>
<dbReference type="InterPro" id="IPR000792">
    <property type="entry name" value="Tscrpt_reg_LuxR_C"/>
</dbReference>
<dbReference type="SMART" id="SM00421">
    <property type="entry name" value="HTH_LUXR"/>
    <property type="match status" value="1"/>
</dbReference>
<feature type="domain" description="HTH luxR-type" evidence="2">
    <location>
        <begin position="417"/>
        <end position="480"/>
    </location>
</feature>
<dbReference type="Gene3D" id="1.10.10.10">
    <property type="entry name" value="Winged helix-like DNA-binding domain superfamily/Winged helix DNA-binding domain"/>
    <property type="match status" value="1"/>
</dbReference>
<keyword evidence="1" id="KW-0812">Transmembrane</keyword>